<dbReference type="EMBL" id="BAAATK010000035">
    <property type="protein sequence ID" value="GAA2449303.1"/>
    <property type="molecule type" value="Genomic_DNA"/>
</dbReference>
<feature type="domain" description="PRC-barrel" evidence="1">
    <location>
        <begin position="2"/>
        <end position="66"/>
    </location>
</feature>
<dbReference type="Gene3D" id="2.30.30.240">
    <property type="entry name" value="PRC-barrel domain"/>
    <property type="match status" value="2"/>
</dbReference>
<dbReference type="Pfam" id="PF05239">
    <property type="entry name" value="PRC"/>
    <property type="match status" value="2"/>
</dbReference>
<evidence type="ECO:0000313" key="2">
    <source>
        <dbReference type="EMBL" id="GAA2449303.1"/>
    </source>
</evidence>
<proteinExistence type="predicted"/>
<feature type="domain" description="PRC-barrel" evidence="1">
    <location>
        <begin position="80"/>
        <end position="121"/>
    </location>
</feature>
<gene>
    <name evidence="2" type="ORF">GCM10010421_46990</name>
</gene>
<protein>
    <recommendedName>
        <fullName evidence="1">PRC-barrel domain-containing protein</fullName>
    </recommendedName>
</protein>
<comment type="caution">
    <text evidence="2">The sequence shown here is derived from an EMBL/GenBank/DDBJ whole genome shotgun (WGS) entry which is preliminary data.</text>
</comment>
<dbReference type="RefSeq" id="WP_344606679.1">
    <property type="nucleotide sequence ID" value="NZ_BAAATK010000035.1"/>
</dbReference>
<dbReference type="SUPFAM" id="SSF50346">
    <property type="entry name" value="PRC-barrel domain"/>
    <property type="match status" value="2"/>
</dbReference>
<name>A0ABN3K4J8_9ACTN</name>
<organism evidence="2 3">
    <name type="scientific">Streptomyces glaucus</name>
    <dbReference type="NCBI Taxonomy" id="284029"/>
    <lineage>
        <taxon>Bacteria</taxon>
        <taxon>Bacillati</taxon>
        <taxon>Actinomycetota</taxon>
        <taxon>Actinomycetes</taxon>
        <taxon>Kitasatosporales</taxon>
        <taxon>Streptomycetaceae</taxon>
        <taxon>Streptomyces</taxon>
    </lineage>
</organism>
<sequence length="138" mass="14319">MMLFSRLTGLPVVTSAGAARIGVLSSLAVDVASGTVTHIRVRGRRLRRRTVLAWEAVHAVGPDAVVVGPAAAPAAPPPRHDVLGRRVLTEAGDERGTVLDVVFDPASGRIATVRTTLGDLPAERLLGLGDHALVVRAG</sequence>
<evidence type="ECO:0000313" key="3">
    <source>
        <dbReference type="Proteomes" id="UP001500460"/>
    </source>
</evidence>
<keyword evidence="3" id="KW-1185">Reference proteome</keyword>
<accession>A0ABN3K4J8</accession>
<evidence type="ECO:0000259" key="1">
    <source>
        <dbReference type="Pfam" id="PF05239"/>
    </source>
</evidence>
<dbReference type="InterPro" id="IPR027275">
    <property type="entry name" value="PRC-brl_dom"/>
</dbReference>
<dbReference type="InterPro" id="IPR011033">
    <property type="entry name" value="PRC_barrel-like_sf"/>
</dbReference>
<dbReference type="Proteomes" id="UP001500460">
    <property type="component" value="Unassembled WGS sequence"/>
</dbReference>
<reference evidence="2 3" key="1">
    <citation type="journal article" date="2019" name="Int. J. Syst. Evol. Microbiol.">
        <title>The Global Catalogue of Microorganisms (GCM) 10K type strain sequencing project: providing services to taxonomists for standard genome sequencing and annotation.</title>
        <authorList>
            <consortium name="The Broad Institute Genomics Platform"/>
            <consortium name="The Broad Institute Genome Sequencing Center for Infectious Disease"/>
            <person name="Wu L."/>
            <person name="Ma J."/>
        </authorList>
    </citation>
    <scope>NUCLEOTIDE SEQUENCE [LARGE SCALE GENOMIC DNA]</scope>
    <source>
        <strain evidence="2 3">JCM 6922</strain>
    </source>
</reference>